<dbReference type="RefSeq" id="WP_377460580.1">
    <property type="nucleotide sequence ID" value="NZ_JBHLUB010000032.1"/>
</dbReference>
<reference evidence="2 3" key="1">
    <citation type="submission" date="2024-09" db="EMBL/GenBank/DDBJ databases">
        <authorList>
            <person name="Sun Q."/>
            <person name="Mori K."/>
        </authorList>
    </citation>
    <scope>NUCLEOTIDE SEQUENCE [LARGE SCALE GENOMIC DNA]</scope>
    <source>
        <strain evidence="2 3">NCAIM B.02604</strain>
    </source>
</reference>
<accession>A0ABV6PD01</accession>
<proteinExistence type="predicted"/>
<feature type="domain" description="YcaO" evidence="1">
    <location>
        <begin position="17"/>
        <end position="371"/>
    </location>
</feature>
<evidence type="ECO:0000259" key="1">
    <source>
        <dbReference type="PROSITE" id="PS51664"/>
    </source>
</evidence>
<dbReference type="PROSITE" id="PS51664">
    <property type="entry name" value="YCAO"/>
    <property type="match status" value="1"/>
</dbReference>
<evidence type="ECO:0000313" key="3">
    <source>
        <dbReference type="Proteomes" id="UP001589862"/>
    </source>
</evidence>
<protein>
    <recommendedName>
        <fullName evidence="1">YcaO domain-containing protein</fullName>
    </recommendedName>
</protein>
<comment type="caution">
    <text evidence="2">The sequence shown here is derived from an EMBL/GenBank/DDBJ whole genome shotgun (WGS) entry which is preliminary data.</text>
</comment>
<dbReference type="InterPro" id="IPR003776">
    <property type="entry name" value="YcaO-like_dom"/>
</dbReference>
<evidence type="ECO:0000313" key="2">
    <source>
        <dbReference type="EMBL" id="MFC0582983.1"/>
    </source>
</evidence>
<sequence length="371" mass="40836">MSLPERTGVDTIAPAVGFDLTAEQTAQLVQRAAARHWYACDHGQLTVREGSQNQLEAETPVLGVHDFGLVSPVLAEIPGSPLVPATPNTQHRWVRSEYMAGLNDESPTPGFVPYTLAVPRPWDHHQQEPRITPHYLGGLGAGECLKQATEAAWANLNVEDALAHWWYGHRRVTAMTPGPDLEPETCGVRYRFGALHSSLGEPVTVVMIEAPSGGRRLQALGGGYGHDIDGQRSALANAWWQWAMARELSDPQSSLYEGHGSGLPRYRVRNDYLRAARARNFRTLLDPLAHVQLLLDPDMAAHIGARWKQGTGPHSQAAPTRESEEIWRVVYTHQPGVSVVRLLVPRALKLPVGAFPATPQQFIESVPYPGW</sequence>
<gene>
    <name evidence="2" type="ORF">ACFFFR_11450</name>
</gene>
<dbReference type="EMBL" id="JBHLUB010000032">
    <property type="protein sequence ID" value="MFC0582983.1"/>
    <property type="molecule type" value="Genomic_DNA"/>
</dbReference>
<keyword evidence="3" id="KW-1185">Reference proteome</keyword>
<organism evidence="2 3">
    <name type="scientific">Micrococcoides hystricis</name>
    <dbReference type="NCBI Taxonomy" id="1572761"/>
    <lineage>
        <taxon>Bacteria</taxon>
        <taxon>Bacillati</taxon>
        <taxon>Actinomycetota</taxon>
        <taxon>Actinomycetes</taxon>
        <taxon>Micrococcales</taxon>
        <taxon>Micrococcaceae</taxon>
        <taxon>Micrococcoides</taxon>
    </lineage>
</organism>
<dbReference type="Proteomes" id="UP001589862">
    <property type="component" value="Unassembled WGS sequence"/>
</dbReference>
<name>A0ABV6PD01_9MICC</name>